<dbReference type="SUPFAM" id="SSF46894">
    <property type="entry name" value="C-terminal effector domain of the bipartite response regulators"/>
    <property type="match status" value="1"/>
</dbReference>
<dbReference type="Gene3D" id="3.30.450.40">
    <property type="match status" value="1"/>
</dbReference>
<reference evidence="8 9" key="2">
    <citation type="submission" date="2019-09" db="EMBL/GenBank/DDBJ databases">
        <authorList>
            <person name="Jin C."/>
        </authorList>
    </citation>
    <scope>NUCLEOTIDE SEQUENCE [LARGE SCALE GENOMIC DNA]</scope>
    <source>
        <strain evidence="8 9">AN110305</strain>
    </source>
</reference>
<evidence type="ECO:0000259" key="7">
    <source>
        <dbReference type="SMART" id="SM00421"/>
    </source>
</evidence>
<evidence type="ECO:0000256" key="1">
    <source>
        <dbReference type="ARBA" id="ARBA00010641"/>
    </source>
</evidence>
<dbReference type="Proteomes" id="UP000323454">
    <property type="component" value="Unassembled WGS sequence"/>
</dbReference>
<comment type="similarity">
    <text evidence="1">Belongs to the sigma-70 factor family. ECF subfamily.</text>
</comment>
<dbReference type="InterPro" id="IPR029016">
    <property type="entry name" value="GAF-like_dom_sf"/>
</dbReference>
<dbReference type="Pfam" id="PF08281">
    <property type="entry name" value="Sigma70_r4_2"/>
    <property type="match status" value="1"/>
</dbReference>
<evidence type="ECO:0000256" key="5">
    <source>
        <dbReference type="ARBA" id="ARBA00023163"/>
    </source>
</evidence>
<keyword evidence="5" id="KW-0804">Transcription</keyword>
<dbReference type="GO" id="GO:0016987">
    <property type="term" value="F:sigma factor activity"/>
    <property type="evidence" value="ECO:0007669"/>
    <property type="project" value="UniProtKB-KW"/>
</dbReference>
<keyword evidence="3" id="KW-0731">Sigma factor</keyword>
<evidence type="ECO:0000313" key="9">
    <source>
        <dbReference type="Proteomes" id="UP000323454"/>
    </source>
</evidence>
<dbReference type="InterPro" id="IPR016032">
    <property type="entry name" value="Sig_transdc_resp-reg_C-effctor"/>
</dbReference>
<dbReference type="AlphaFoldDB" id="A0A5B2X617"/>
<feature type="region of interest" description="Disordered" evidence="6">
    <location>
        <begin position="418"/>
        <end position="443"/>
    </location>
</feature>
<keyword evidence="2" id="KW-0805">Transcription regulation</keyword>
<dbReference type="InterPro" id="IPR000792">
    <property type="entry name" value="Tscrpt_reg_LuxR_C"/>
</dbReference>
<evidence type="ECO:0000313" key="8">
    <source>
        <dbReference type="EMBL" id="KAA2258673.1"/>
    </source>
</evidence>
<dbReference type="GO" id="GO:0006352">
    <property type="term" value="P:DNA-templated transcription initiation"/>
    <property type="evidence" value="ECO:0007669"/>
    <property type="project" value="InterPro"/>
</dbReference>
<feature type="compositionally biased region" description="Polar residues" evidence="6">
    <location>
        <begin position="431"/>
        <end position="443"/>
    </location>
</feature>
<evidence type="ECO:0000256" key="6">
    <source>
        <dbReference type="SAM" id="MobiDB-lite"/>
    </source>
</evidence>
<protein>
    <recommendedName>
        <fullName evidence="7">HTH luxR-type domain-containing protein</fullName>
    </recommendedName>
</protein>
<dbReference type="PANTHER" id="PTHR43133">
    <property type="entry name" value="RNA POLYMERASE ECF-TYPE SIGMA FACTO"/>
    <property type="match status" value="1"/>
</dbReference>
<gene>
    <name evidence="8" type="ORF">F0L68_22805</name>
</gene>
<dbReference type="OrthoDB" id="3689342at2"/>
<dbReference type="SUPFAM" id="SSF88946">
    <property type="entry name" value="Sigma2 domain of RNA polymerase sigma factors"/>
    <property type="match status" value="1"/>
</dbReference>
<dbReference type="InterPro" id="IPR039425">
    <property type="entry name" value="RNA_pol_sigma-70-like"/>
</dbReference>
<sequence>MAGSPWRRSGAHSTPERFSCRASPGRGPGESTVGRRASELGTRQAEVAMSSTALVPFEDFFTQWRHPLVRFLVQKGASWFDAEDAVQLVLMKTFSRATQVRNRGAYLRRAAMYTLSAMKKCQLRDQIRAENWTGRPRELSAADICHRDREIDTVRELLAILPQRQRQVVAGLYDGYQPNEIADALGASPATVRSNRRHARRTLEPFTVGGDRESRRWMRSGERIYDAFHRGEPLPLLPRPVIDRAWRVAKYLQLDPERGVEMETPSPDEVMHRRRTSQLATHSWVLSAMTALAEATGQMMVVVDGDGVVLWRDGDRRTQDAAEKLGFVAGARWDIRHAGVNGIALALMTRRTMAVSRWEHSVQTQHDLACVAVPVLDPWDGRVSCVLNLTGTQTTVPQAIRRQVDTIGLRLHQELTRTVGQPARNGGSGRLSCSGTQRPSSLR</sequence>
<evidence type="ECO:0000256" key="2">
    <source>
        <dbReference type="ARBA" id="ARBA00023015"/>
    </source>
</evidence>
<dbReference type="EMBL" id="VUOB01000041">
    <property type="protein sequence ID" value="KAA2258673.1"/>
    <property type="molecule type" value="Genomic_DNA"/>
</dbReference>
<dbReference type="SMART" id="SM00421">
    <property type="entry name" value="HTH_LUXR"/>
    <property type="match status" value="1"/>
</dbReference>
<dbReference type="GO" id="GO:0003677">
    <property type="term" value="F:DNA binding"/>
    <property type="evidence" value="ECO:0007669"/>
    <property type="project" value="UniProtKB-KW"/>
</dbReference>
<keyword evidence="4" id="KW-0238">DNA-binding</keyword>
<dbReference type="PANTHER" id="PTHR43133:SF8">
    <property type="entry name" value="RNA POLYMERASE SIGMA FACTOR HI_1459-RELATED"/>
    <property type="match status" value="1"/>
</dbReference>
<organism evidence="8 9">
    <name type="scientific">Solihabitans fulvus</name>
    <dbReference type="NCBI Taxonomy" id="1892852"/>
    <lineage>
        <taxon>Bacteria</taxon>
        <taxon>Bacillati</taxon>
        <taxon>Actinomycetota</taxon>
        <taxon>Actinomycetes</taxon>
        <taxon>Pseudonocardiales</taxon>
        <taxon>Pseudonocardiaceae</taxon>
        <taxon>Solihabitans</taxon>
    </lineage>
</organism>
<evidence type="ECO:0000256" key="4">
    <source>
        <dbReference type="ARBA" id="ARBA00023125"/>
    </source>
</evidence>
<feature type="region of interest" description="Disordered" evidence="6">
    <location>
        <begin position="1"/>
        <end position="39"/>
    </location>
</feature>
<dbReference type="Gene3D" id="1.10.10.10">
    <property type="entry name" value="Winged helix-like DNA-binding domain superfamily/Winged helix DNA-binding domain"/>
    <property type="match status" value="1"/>
</dbReference>
<feature type="domain" description="HTH luxR-type" evidence="7">
    <location>
        <begin position="158"/>
        <end position="218"/>
    </location>
</feature>
<dbReference type="InterPro" id="IPR013325">
    <property type="entry name" value="RNA_pol_sigma_r2"/>
</dbReference>
<proteinExistence type="inferred from homology"/>
<comment type="caution">
    <text evidence="8">The sequence shown here is derived from an EMBL/GenBank/DDBJ whole genome shotgun (WGS) entry which is preliminary data.</text>
</comment>
<accession>A0A5B2X617</accession>
<name>A0A5B2X617_9PSEU</name>
<dbReference type="InterPro" id="IPR013249">
    <property type="entry name" value="RNA_pol_sigma70_r4_t2"/>
</dbReference>
<keyword evidence="9" id="KW-1185">Reference proteome</keyword>
<evidence type="ECO:0000256" key="3">
    <source>
        <dbReference type="ARBA" id="ARBA00023082"/>
    </source>
</evidence>
<reference evidence="8 9" key="1">
    <citation type="submission" date="2019-09" db="EMBL/GenBank/DDBJ databases">
        <title>Goodfellowia gen. nov., a new genus of the Pseudonocardineae related to Actinoalloteichus, containing Goodfellowia coeruleoviolacea gen. nov., comb. nov. gen. nov., comb. nov.</title>
        <authorList>
            <person name="Labeda D."/>
        </authorList>
    </citation>
    <scope>NUCLEOTIDE SEQUENCE [LARGE SCALE GENOMIC DNA]</scope>
    <source>
        <strain evidence="8 9">AN110305</strain>
    </source>
</reference>
<dbReference type="InterPro" id="IPR036388">
    <property type="entry name" value="WH-like_DNA-bd_sf"/>
</dbReference>